<dbReference type="Proteomes" id="UP000640485">
    <property type="component" value="Unassembled WGS sequence"/>
</dbReference>
<keyword evidence="2" id="KW-1185">Reference proteome</keyword>
<name>A0A934SE25_9RHOB</name>
<accession>A0A934SE25</accession>
<reference evidence="1" key="1">
    <citation type="submission" date="2021-01" db="EMBL/GenBank/DDBJ databases">
        <title>Paracoccus amoyensis sp. nov., isolated from the surface seawater along the coast of Xiamen Island, China.</title>
        <authorList>
            <person name="Lyu L."/>
        </authorList>
    </citation>
    <scope>NUCLEOTIDE SEQUENCE</scope>
    <source>
        <strain evidence="1">MJ17</strain>
    </source>
</reference>
<proteinExistence type="predicted"/>
<dbReference type="AlphaFoldDB" id="A0A934SE25"/>
<evidence type="ECO:0000313" key="1">
    <source>
        <dbReference type="EMBL" id="MBK4217160.1"/>
    </source>
</evidence>
<dbReference type="RefSeq" id="WP_200687719.1">
    <property type="nucleotide sequence ID" value="NZ_JAEPRQ010000006.1"/>
</dbReference>
<organism evidence="1 2">
    <name type="scientific">Paracoccus caeni</name>
    <dbReference type="NCBI Taxonomy" id="657651"/>
    <lineage>
        <taxon>Bacteria</taxon>
        <taxon>Pseudomonadati</taxon>
        <taxon>Pseudomonadota</taxon>
        <taxon>Alphaproteobacteria</taxon>
        <taxon>Rhodobacterales</taxon>
        <taxon>Paracoccaceae</taxon>
        <taxon>Paracoccus</taxon>
    </lineage>
</organism>
<gene>
    <name evidence="1" type="ORF">JJJ17_14605</name>
</gene>
<comment type="caution">
    <text evidence="1">The sequence shown here is derived from an EMBL/GenBank/DDBJ whole genome shotgun (WGS) entry which is preliminary data.</text>
</comment>
<dbReference type="EMBL" id="JAEPRQ010000006">
    <property type="protein sequence ID" value="MBK4217160.1"/>
    <property type="molecule type" value="Genomic_DNA"/>
</dbReference>
<sequence length="156" mass="17355">MVNIGKRQPTWGERVALGKYISVIFLSDMPAIAIGAAFSRGSDMTEGILKAAAEGRDGMAINDSVVSFPNELASEYGGPEERFGYVEMGNMAFGYDDGLVNVPFAEALKMFEILGKHYLAYRPDRTKEVNELLAQARITFARMQRDHERWKGQNTP</sequence>
<protein>
    <submittedName>
        <fullName evidence="1">Uncharacterized protein</fullName>
    </submittedName>
</protein>
<evidence type="ECO:0000313" key="2">
    <source>
        <dbReference type="Proteomes" id="UP000640485"/>
    </source>
</evidence>